<evidence type="ECO:0000256" key="4">
    <source>
        <dbReference type="SAM" id="MobiDB-lite"/>
    </source>
</evidence>
<evidence type="ECO:0000256" key="2">
    <source>
        <dbReference type="ARBA" id="ARBA00022553"/>
    </source>
</evidence>
<evidence type="ECO:0000313" key="7">
    <source>
        <dbReference type="Proteomes" id="UP000596130"/>
    </source>
</evidence>
<dbReference type="Proteomes" id="UP000596130">
    <property type="component" value="Chromosome"/>
</dbReference>
<comment type="similarity">
    <text evidence="3">Belongs to the thiolase-like superfamily. Beta-ketoacyl-ACP synthases family.</text>
</comment>
<keyword evidence="1" id="KW-0596">Phosphopantetheine</keyword>
<keyword evidence="3" id="KW-0808">Transferase</keyword>
<dbReference type="SMART" id="SM00825">
    <property type="entry name" value="PKS_KS"/>
    <property type="match status" value="1"/>
</dbReference>
<dbReference type="InterPro" id="IPR014031">
    <property type="entry name" value="Ketoacyl_synth_C"/>
</dbReference>
<dbReference type="CDD" id="cd00833">
    <property type="entry name" value="PKS"/>
    <property type="match status" value="1"/>
</dbReference>
<dbReference type="InterPro" id="IPR050091">
    <property type="entry name" value="PKS_NRPS_Biosynth_Enz"/>
</dbReference>
<dbReference type="InterPro" id="IPR014030">
    <property type="entry name" value="Ketoacyl_synth_N"/>
</dbReference>
<feature type="region of interest" description="Disordered" evidence="4">
    <location>
        <begin position="330"/>
        <end position="364"/>
    </location>
</feature>
<organism evidence="6 7">
    <name type="scientific">Streptomyces alfalfae</name>
    <dbReference type="NCBI Taxonomy" id="1642299"/>
    <lineage>
        <taxon>Bacteria</taxon>
        <taxon>Bacillati</taxon>
        <taxon>Actinomycetota</taxon>
        <taxon>Actinomycetes</taxon>
        <taxon>Kitasatosporales</taxon>
        <taxon>Streptomycetaceae</taxon>
        <taxon>Streptomyces</taxon>
    </lineage>
</organism>
<dbReference type="RefSeq" id="WP_198504144.1">
    <property type="nucleotide sequence ID" value="NZ_CP065959.1"/>
</dbReference>
<gene>
    <name evidence="6" type="ORF">I8755_31315</name>
</gene>
<dbReference type="EMBL" id="CP065959">
    <property type="protein sequence ID" value="QQC92385.1"/>
    <property type="molecule type" value="Genomic_DNA"/>
</dbReference>
<dbReference type="PANTHER" id="PTHR43775">
    <property type="entry name" value="FATTY ACID SYNTHASE"/>
    <property type="match status" value="1"/>
</dbReference>
<dbReference type="GO" id="GO:0006633">
    <property type="term" value="P:fatty acid biosynthetic process"/>
    <property type="evidence" value="ECO:0007669"/>
    <property type="project" value="TreeGrafter"/>
</dbReference>
<accession>A0A7T4U0I9</accession>
<evidence type="ECO:0000259" key="5">
    <source>
        <dbReference type="PROSITE" id="PS52004"/>
    </source>
</evidence>
<dbReference type="Pfam" id="PF02801">
    <property type="entry name" value="Ketoacyl-synt_C"/>
    <property type="match status" value="1"/>
</dbReference>
<sequence length="715" mass="75564">MNTDELDSALFGAERRVLKVQTKLHCWARDDPHRRFDDLFNLVTDPAFLPVTWDRVWGNKVARLAADLAATGAAGHLPDDHEDVRAHVRARLAASDPSAAQPHSHYQPHALARRAIQGIVPASTPVLLVDNICPAGLYAVDLGARHLLTGEVEVAVCGGVTSHGPLRQVYFAKMGALSPSGHVAAFDAHADGTAFSDGAAVVVLKLLAQARRDGDVIKGILVGFGGASDGSGKAIFAPRSEGQVTAMRRALAVNDLDPADVRWTVAHGTATVTGDAVETRSLASAHPHGIDVTSDKPVVGHTGMACGVISLIQLLNGLHRETVPAQQRFTTAQHSTPPPVRVHPSEHPLPPPGRSTPRTGSCGPARRVAGAFACGLGGINGHLLVQHPDDPADGLVSGAPPTQEEIVLVGWDTHLPGTPTRQEVLDNLRSGRPPAPVRSFPDPYAVPPFQQTRVAPRIAGQVDRLQLMALTLVHDVLHSPAFAAQDLRERTGVFGAHYGPTRLAADSVLRCFRTQLTRRAAGSGYDEFCTAFFTEHAKRTAPIGPYTLAGRMPSVALGWIANRYDLHGPTMMLDTGPDSALAAVHVAANHLRTADVDLALVLGCSTSPAQLLSRPLGVAPSEIAEGLFLLLLARRSTAQRYDWPHIATLRTQLLPPAPAPCATALPRPTYVAADGIIAVLRAALGTSPGPHLITCGQGPVVTVTPWPSTMTTGGR</sequence>
<feature type="compositionally biased region" description="Pro residues" evidence="4">
    <location>
        <begin position="336"/>
        <end position="354"/>
    </location>
</feature>
<keyword evidence="2" id="KW-0597">Phosphoprotein</keyword>
<name>A0A7T4U0I9_9ACTN</name>
<evidence type="ECO:0000256" key="3">
    <source>
        <dbReference type="RuleBase" id="RU003694"/>
    </source>
</evidence>
<dbReference type="GO" id="GO:0004312">
    <property type="term" value="F:fatty acid synthase activity"/>
    <property type="evidence" value="ECO:0007669"/>
    <property type="project" value="TreeGrafter"/>
</dbReference>
<proteinExistence type="inferred from homology"/>
<dbReference type="Gene3D" id="3.40.47.10">
    <property type="match status" value="2"/>
</dbReference>
<dbReference type="InterPro" id="IPR016039">
    <property type="entry name" value="Thiolase-like"/>
</dbReference>
<dbReference type="PANTHER" id="PTHR43775:SF37">
    <property type="entry name" value="SI:DKEY-61P9.11"/>
    <property type="match status" value="1"/>
</dbReference>
<dbReference type="PROSITE" id="PS52004">
    <property type="entry name" value="KS3_2"/>
    <property type="match status" value="1"/>
</dbReference>
<evidence type="ECO:0000313" key="6">
    <source>
        <dbReference type="EMBL" id="QQC92385.1"/>
    </source>
</evidence>
<reference evidence="6 7" key="1">
    <citation type="submission" date="2020-12" db="EMBL/GenBank/DDBJ databases">
        <title>Identification and biosynthesis of polyene macrolides produced by Streptomyces alfalfae Men-myco-93-63.</title>
        <authorList>
            <person name="Liu D."/>
            <person name="Li Y."/>
            <person name="Liu L."/>
            <person name="Han X."/>
            <person name="Shen F."/>
        </authorList>
    </citation>
    <scope>NUCLEOTIDE SEQUENCE [LARGE SCALE GENOMIC DNA]</scope>
    <source>
        <strain evidence="6 7">Men-myco-93-63</strain>
    </source>
</reference>
<evidence type="ECO:0000256" key="1">
    <source>
        <dbReference type="ARBA" id="ARBA00022450"/>
    </source>
</evidence>
<dbReference type="InterPro" id="IPR020841">
    <property type="entry name" value="PKS_Beta-ketoAc_synthase_dom"/>
</dbReference>
<dbReference type="SUPFAM" id="SSF53901">
    <property type="entry name" value="Thiolase-like"/>
    <property type="match status" value="3"/>
</dbReference>
<protein>
    <submittedName>
        <fullName evidence="6">Beta-ketoacyl synthase</fullName>
    </submittedName>
</protein>
<dbReference type="AlphaFoldDB" id="A0A7T4U0I9"/>
<dbReference type="Pfam" id="PF00109">
    <property type="entry name" value="ketoacyl-synt"/>
    <property type="match status" value="2"/>
</dbReference>
<feature type="domain" description="Ketosynthase family 3 (KS3)" evidence="5">
    <location>
        <begin position="1"/>
        <end position="387"/>
    </location>
</feature>